<evidence type="ECO:0000259" key="2">
    <source>
        <dbReference type="Pfam" id="PF26534"/>
    </source>
</evidence>
<name>A0A0D2IXU5_9EURO</name>
<dbReference type="HOGENOM" id="CLU_096573_0_1_1"/>
<dbReference type="VEuPathDB" id="FungiDB:Z518_02862"/>
<dbReference type="EMBL" id="KN847476">
    <property type="protein sequence ID" value="KIX08206.1"/>
    <property type="molecule type" value="Genomic_DNA"/>
</dbReference>
<dbReference type="RefSeq" id="XP_013275342.1">
    <property type="nucleotide sequence ID" value="XM_013419888.1"/>
</dbReference>
<keyword evidence="1" id="KW-0732">Signal</keyword>
<keyword evidence="4" id="KW-1185">Reference proteome</keyword>
<dbReference type="AlphaFoldDB" id="A0A0D2IXU5"/>
<dbReference type="OrthoDB" id="5596743at2759"/>
<dbReference type="Pfam" id="PF26534">
    <property type="entry name" value="NTF2_7"/>
    <property type="match status" value="1"/>
</dbReference>
<accession>A0A0D2IXU5</accession>
<proteinExistence type="predicted"/>
<evidence type="ECO:0000313" key="3">
    <source>
        <dbReference type="EMBL" id="KIX08206.1"/>
    </source>
</evidence>
<organism evidence="3 4">
    <name type="scientific">Rhinocladiella mackenziei CBS 650.93</name>
    <dbReference type="NCBI Taxonomy" id="1442369"/>
    <lineage>
        <taxon>Eukaryota</taxon>
        <taxon>Fungi</taxon>
        <taxon>Dikarya</taxon>
        <taxon>Ascomycota</taxon>
        <taxon>Pezizomycotina</taxon>
        <taxon>Eurotiomycetes</taxon>
        <taxon>Chaetothyriomycetidae</taxon>
        <taxon>Chaetothyriales</taxon>
        <taxon>Herpotrichiellaceae</taxon>
        <taxon>Rhinocladiella</taxon>
    </lineage>
</organism>
<dbReference type="GeneID" id="25290933"/>
<feature type="signal peptide" evidence="1">
    <location>
        <begin position="1"/>
        <end position="18"/>
    </location>
</feature>
<dbReference type="InterPro" id="IPR058645">
    <property type="entry name" value="NTF2-like_dom_7"/>
</dbReference>
<protein>
    <recommendedName>
        <fullName evidence="2">NTF2-like domain-containing protein</fullName>
    </recommendedName>
</protein>
<sequence length="191" mass="19869">MRFSSLLAPISLIGMASALPSLAKRGGGGDEGKCIPYNTAVEIVDQFVSTLTNFDTNVATNLLAPSFTDTSDSINFLAGIPLGSVTFPSPAAYIAGQGTQPPIGLDILNIDAVTCDGVIVFRWQAYVGIQVGPVKGITVLYAVQSGSDCDVVGPTGYQLGKLYSEFNSAVWTLDIGGTCTPPSAPSRLFKV</sequence>
<feature type="domain" description="NTF2-like" evidence="2">
    <location>
        <begin position="33"/>
        <end position="178"/>
    </location>
</feature>
<evidence type="ECO:0000313" key="4">
    <source>
        <dbReference type="Proteomes" id="UP000053617"/>
    </source>
</evidence>
<reference evidence="3 4" key="1">
    <citation type="submission" date="2015-01" db="EMBL/GenBank/DDBJ databases">
        <title>The Genome Sequence of Rhinocladiella mackenzie CBS 650.93.</title>
        <authorList>
            <consortium name="The Broad Institute Genomics Platform"/>
            <person name="Cuomo C."/>
            <person name="de Hoog S."/>
            <person name="Gorbushina A."/>
            <person name="Stielow B."/>
            <person name="Teixiera M."/>
            <person name="Abouelleil A."/>
            <person name="Chapman S.B."/>
            <person name="Priest M."/>
            <person name="Young S.K."/>
            <person name="Wortman J."/>
            <person name="Nusbaum C."/>
            <person name="Birren B."/>
        </authorList>
    </citation>
    <scope>NUCLEOTIDE SEQUENCE [LARGE SCALE GENOMIC DNA]</scope>
    <source>
        <strain evidence="3 4">CBS 650.93</strain>
    </source>
</reference>
<gene>
    <name evidence="3" type="ORF">Z518_02862</name>
</gene>
<evidence type="ECO:0000256" key="1">
    <source>
        <dbReference type="SAM" id="SignalP"/>
    </source>
</evidence>
<dbReference type="Proteomes" id="UP000053617">
    <property type="component" value="Unassembled WGS sequence"/>
</dbReference>
<feature type="chain" id="PRO_5002244907" description="NTF2-like domain-containing protein" evidence="1">
    <location>
        <begin position="19"/>
        <end position="191"/>
    </location>
</feature>